<dbReference type="EMBL" id="NAFI01000185">
    <property type="protein sequence ID" value="OSJ04145.1"/>
    <property type="molecule type" value="Genomic_DNA"/>
</dbReference>
<dbReference type="AlphaFoldDB" id="A0A1X3GZJ1"/>
<dbReference type="Proteomes" id="UP000193553">
    <property type="component" value="Unassembled WGS sequence"/>
</dbReference>
<dbReference type="InterPro" id="IPR029063">
    <property type="entry name" value="SAM-dependent_MTases_sf"/>
</dbReference>
<protein>
    <recommendedName>
        <fullName evidence="3">FkbM family methyltransferase</fullName>
    </recommendedName>
</protein>
<name>A0A1X3GZJ1_9BRAD</name>
<sequence>MEIREPTSTLEVHQHIVCSLQKQDPVILDIGCYDGADSLHCLRLCPEAQLYWFEPDPPGRLLA</sequence>
<evidence type="ECO:0008006" key="3">
    <source>
        <dbReference type="Google" id="ProtNLM"/>
    </source>
</evidence>
<reference evidence="1 2" key="1">
    <citation type="submission" date="2017-03" db="EMBL/GenBank/DDBJ databases">
        <title>Whole genome sequences of fourteen strains of Bradyrhizobium canariense and one strain of Bradyrhizobium japonicum isolated from Lupinus (Papilionoideae: Genisteae) species in Algeria.</title>
        <authorList>
            <person name="Crovadore J."/>
            <person name="Chekireb D."/>
            <person name="Brachmann A."/>
            <person name="Chablais R."/>
            <person name="Cochard B."/>
            <person name="Lefort F."/>
        </authorList>
    </citation>
    <scope>NUCLEOTIDE SEQUENCE [LARGE SCALE GENOMIC DNA]</scope>
    <source>
        <strain evidence="1 2">UBMA195</strain>
    </source>
</reference>
<gene>
    <name evidence="1" type="ORF">BSZ18_29330</name>
</gene>
<dbReference type="SUPFAM" id="SSF53335">
    <property type="entry name" value="S-adenosyl-L-methionine-dependent methyltransferases"/>
    <property type="match status" value="1"/>
</dbReference>
<comment type="caution">
    <text evidence="1">The sequence shown here is derived from an EMBL/GenBank/DDBJ whole genome shotgun (WGS) entry which is preliminary data.</text>
</comment>
<dbReference type="Gene3D" id="3.40.50.150">
    <property type="entry name" value="Vaccinia Virus protein VP39"/>
    <property type="match status" value="1"/>
</dbReference>
<accession>A0A1X3GZJ1</accession>
<evidence type="ECO:0000313" key="2">
    <source>
        <dbReference type="Proteomes" id="UP000193553"/>
    </source>
</evidence>
<proteinExistence type="predicted"/>
<organism evidence="1 2">
    <name type="scientific">Bradyrhizobium canariense</name>
    <dbReference type="NCBI Taxonomy" id="255045"/>
    <lineage>
        <taxon>Bacteria</taxon>
        <taxon>Pseudomonadati</taxon>
        <taxon>Pseudomonadota</taxon>
        <taxon>Alphaproteobacteria</taxon>
        <taxon>Hyphomicrobiales</taxon>
        <taxon>Nitrobacteraceae</taxon>
        <taxon>Bradyrhizobium</taxon>
    </lineage>
</organism>
<evidence type="ECO:0000313" key="1">
    <source>
        <dbReference type="EMBL" id="OSJ04145.1"/>
    </source>
</evidence>